<protein>
    <recommendedName>
        <fullName evidence="3">Alpha/beta hydrolase</fullName>
    </recommendedName>
</protein>
<comment type="caution">
    <text evidence="1">The sequence shown here is derived from an EMBL/GenBank/DDBJ whole genome shotgun (WGS) entry which is preliminary data.</text>
</comment>
<evidence type="ECO:0000313" key="2">
    <source>
        <dbReference type="Proteomes" id="UP000245137"/>
    </source>
</evidence>
<dbReference type="InterPro" id="IPR029058">
    <property type="entry name" value="AB_hydrolase_fold"/>
</dbReference>
<sequence length="284" mass="31167">MKTLVFVHGMRQENRSPDDLRQEWLDALEANWRRQGIARPDFELRMPYYGDTLDRLTRGVGADGKTVVARGDAPLPSLAADLLQQIGDRAGLDPADIAAETGQTVIDRGIANQQWAQGIARALGRKAPWLGHAALPFVEQVDAYLTNQHARKAVDDIVGPDLRGAERVIVAHSLGTIVGYRLLTDFGVASAVELLVTLGSPLGIDLVREYLKPPRLNRPPGVRAWLNGADVRDYVALYPALDKDSFCDGVENLTDIANRQDDPHAIVDYLTDPRIGERIARALA</sequence>
<dbReference type="OrthoDB" id="980024at2"/>
<dbReference type="AlphaFoldDB" id="A0A2U1SME2"/>
<organism evidence="1 2">
    <name type="scientific">Methylosinus sporium</name>
    <dbReference type="NCBI Taxonomy" id="428"/>
    <lineage>
        <taxon>Bacteria</taxon>
        <taxon>Pseudomonadati</taxon>
        <taxon>Pseudomonadota</taxon>
        <taxon>Alphaproteobacteria</taxon>
        <taxon>Hyphomicrobiales</taxon>
        <taxon>Methylocystaceae</taxon>
        <taxon>Methylosinus</taxon>
    </lineage>
</organism>
<evidence type="ECO:0008006" key="3">
    <source>
        <dbReference type="Google" id="ProtNLM"/>
    </source>
</evidence>
<keyword evidence="2" id="KW-1185">Reference proteome</keyword>
<dbReference type="EMBL" id="PUIV01000036">
    <property type="protein sequence ID" value="PWB92784.1"/>
    <property type="molecule type" value="Genomic_DNA"/>
</dbReference>
<proteinExistence type="predicted"/>
<name>A0A2U1SME2_METSR</name>
<reference evidence="1 2" key="1">
    <citation type="journal article" date="2018" name="Appl. Microbiol. Biotechnol.">
        <title>Co-cultivation of the strictly anaerobic methanogen Methanosarcina barkeri with aerobic methanotrophs in an oxygen-limited membrane bioreactor.</title>
        <authorList>
            <person name="In 't Zandt M.H."/>
            <person name="van den Bosch T.J.M."/>
            <person name="Rijkers R."/>
            <person name="van Kessel M.A.H.J."/>
            <person name="Jetten M.S.M."/>
            <person name="Welte C.U."/>
        </authorList>
    </citation>
    <scope>NUCLEOTIDE SEQUENCE [LARGE SCALE GENOMIC DNA]</scope>
    <source>
        <strain evidence="1 2">DSM 17706</strain>
    </source>
</reference>
<dbReference type="RefSeq" id="WP_108918302.1">
    <property type="nucleotide sequence ID" value="NZ_BGJY01000010.1"/>
</dbReference>
<evidence type="ECO:0000313" key="1">
    <source>
        <dbReference type="EMBL" id="PWB92784.1"/>
    </source>
</evidence>
<dbReference type="Gene3D" id="3.40.50.1820">
    <property type="entry name" value="alpha/beta hydrolase"/>
    <property type="match status" value="1"/>
</dbReference>
<dbReference type="Proteomes" id="UP000245137">
    <property type="component" value="Unassembled WGS sequence"/>
</dbReference>
<accession>A0A2U1SME2</accession>
<gene>
    <name evidence="1" type="ORF">C5689_16240</name>
</gene>